<dbReference type="EMBL" id="RRYP01008264">
    <property type="protein sequence ID" value="TNV79895.1"/>
    <property type="molecule type" value="Genomic_DNA"/>
</dbReference>
<dbReference type="InterPro" id="IPR046341">
    <property type="entry name" value="SET_dom_sf"/>
</dbReference>
<proteinExistence type="predicted"/>
<dbReference type="InterPro" id="IPR050600">
    <property type="entry name" value="SETD3_SETD6_MTase"/>
</dbReference>
<dbReference type="Gene3D" id="3.90.1410.10">
    <property type="entry name" value="set domain protein methyltransferase, domain 1"/>
    <property type="match status" value="2"/>
</dbReference>
<dbReference type="SUPFAM" id="SSF82199">
    <property type="entry name" value="SET domain"/>
    <property type="match status" value="2"/>
</dbReference>
<dbReference type="PANTHER" id="PTHR13271">
    <property type="entry name" value="UNCHARACTERIZED PUTATIVE METHYLTRANSFERASE"/>
    <property type="match status" value="1"/>
</dbReference>
<protein>
    <recommendedName>
        <fullName evidence="3">SET domain-containing protein</fullName>
    </recommendedName>
</protein>
<dbReference type="GO" id="GO:0016279">
    <property type="term" value="F:protein-lysine N-methyltransferase activity"/>
    <property type="evidence" value="ECO:0007669"/>
    <property type="project" value="TreeGrafter"/>
</dbReference>
<dbReference type="AlphaFoldDB" id="A0A8J8T2Y2"/>
<evidence type="ECO:0008006" key="3">
    <source>
        <dbReference type="Google" id="ProtNLM"/>
    </source>
</evidence>
<dbReference type="PANTHER" id="PTHR13271:SF153">
    <property type="entry name" value="SET DOMAIN-CONTAINING PROTEIN"/>
    <property type="match status" value="1"/>
</dbReference>
<accession>A0A8J8T2Y2</accession>
<dbReference type="OrthoDB" id="290386at2759"/>
<gene>
    <name evidence="1" type="ORF">FGO68_gene12039</name>
</gene>
<evidence type="ECO:0000313" key="1">
    <source>
        <dbReference type="EMBL" id="TNV79895.1"/>
    </source>
</evidence>
<evidence type="ECO:0000313" key="2">
    <source>
        <dbReference type="Proteomes" id="UP000785679"/>
    </source>
</evidence>
<reference evidence="1" key="1">
    <citation type="submission" date="2019-06" db="EMBL/GenBank/DDBJ databases">
        <authorList>
            <person name="Zheng W."/>
        </authorList>
    </citation>
    <scope>NUCLEOTIDE SEQUENCE</scope>
    <source>
        <strain evidence="1">QDHG01</strain>
    </source>
</reference>
<dbReference type="CDD" id="cd10527">
    <property type="entry name" value="SET_LSMT"/>
    <property type="match status" value="1"/>
</dbReference>
<organism evidence="1 2">
    <name type="scientific">Halteria grandinella</name>
    <dbReference type="NCBI Taxonomy" id="5974"/>
    <lineage>
        <taxon>Eukaryota</taxon>
        <taxon>Sar</taxon>
        <taxon>Alveolata</taxon>
        <taxon>Ciliophora</taxon>
        <taxon>Intramacronucleata</taxon>
        <taxon>Spirotrichea</taxon>
        <taxon>Stichotrichia</taxon>
        <taxon>Sporadotrichida</taxon>
        <taxon>Halteriidae</taxon>
        <taxon>Halteria</taxon>
    </lineage>
</organism>
<sequence length="533" mass="62185">MVESLQFKLDIELSTEASQDLRFKLYLDWALENGVLMSKMLYPAIFAKEGQHLMGAAAATQIQVNEAYLYVPSKLLITVDRALNSEIGHIFEENAYFFKTTSDRDYLILLLYLIYEHGKGKKSFWYPYFNAIDPGELPCYWEDRVIFQIQDKDLRNDLNTLKNDMETDWGIFRKLMQVYSPEYFDLDVCDERLYRRCAAFVTTRCFGWGLPSSIVAPIADSFNHHAVSPNSMELINKALHLKALKSQSETTVSAYTYSMDWKDYTSTKQLKPKLESAKTRYELQELYNSQHPLAIPCPYPQPAQDLFNQDDDDDDAVSTPELCLRNESLRRKILTSIDLSDEDLAIISSNPRLQEVYNYRDWYRENDPNNYMVFINTGDSPIEAGEQLYFSYGRRTNAYLLHNYGFACEARENPYDSVEIRVRGEAEWEEGKSTVKELIEEDCEDEEEEGKVIRLKLGTFCHDILFYLATVTHERDETKLRLLAKELIQEWDQVNNQKVEAFDEDELPSYQLNAVRTYNRARRDIIQSQLSLL</sequence>
<keyword evidence="2" id="KW-1185">Reference proteome</keyword>
<comment type="caution">
    <text evidence="1">The sequence shown here is derived from an EMBL/GenBank/DDBJ whole genome shotgun (WGS) entry which is preliminary data.</text>
</comment>
<name>A0A8J8T2Y2_HALGN</name>
<dbReference type="Proteomes" id="UP000785679">
    <property type="component" value="Unassembled WGS sequence"/>
</dbReference>